<sequence length="561" mass="62404">MALLGIEPVTLDAVGPEPLFITTLRSLNHGLKQRTQPPKLDTRRGPDSVEPTRSSDSSSSCNQANDDAAPLPSEEGKDDPVEEYNGVGNDYHNDPHDGDVQAGDAEAGVAQAGDVQAGDMQAGDVQAGDMQACGNHVEQQDALPDQYVGDYPRKPTDQELDGAADQGGTFRNGSFGSANGAESPVLIVTTIRGLNDWHRCCICYREDPCDESSGCKRIKLISDPRHDFREKGSRIYCCTYAMLDALRMNLDDHFIFSMLWAAVVLEYNELCLPFALSTTSLSILRLRCDQWYTVNVPRVDSGDVMSWLYIYDLALSFSSVWSREDRSFLDFEASQILTKTGGVAAFNGRMLGDTISKRLWIILENDCDWNFNLPVLKMEKWICQASPKWSRFYHEDRLSLPQSGLKNRTALVEKCWANGTSEHLLCQACSLPYPDQFTPCCITSFHKKCWRIEGVCPGSNTRCPVCHSVLRKMCPLGQPAIEFATVKSEYGHFAIRKDKQAGNRFCLVYVKNPSELEASLQSPNKPDTVPIIILVSLGLRQRIAEPTILTNPSLHHCIYSI</sequence>
<evidence type="ECO:0000256" key="1">
    <source>
        <dbReference type="SAM" id="MobiDB-lite"/>
    </source>
</evidence>
<feature type="region of interest" description="Disordered" evidence="1">
    <location>
        <begin position="27"/>
        <end position="102"/>
    </location>
</feature>
<gene>
    <name evidence="2" type="ORF">GNI_091130</name>
</gene>
<accession>A0A023B5F5</accession>
<protein>
    <submittedName>
        <fullName evidence="2">Uncharacterized protein</fullName>
    </submittedName>
</protein>
<dbReference type="EMBL" id="AFNH02000680">
    <property type="protein sequence ID" value="EZG60080.1"/>
    <property type="molecule type" value="Genomic_DNA"/>
</dbReference>
<keyword evidence="3" id="KW-1185">Reference proteome</keyword>
<dbReference type="Proteomes" id="UP000019763">
    <property type="component" value="Unassembled WGS sequence"/>
</dbReference>
<name>A0A023B5F5_GRENI</name>
<dbReference type="RefSeq" id="XP_011130864.1">
    <property type="nucleotide sequence ID" value="XM_011132562.1"/>
</dbReference>
<dbReference type="GeneID" id="22913278"/>
<proteinExistence type="predicted"/>
<reference evidence="2" key="1">
    <citation type="submission" date="2013-12" db="EMBL/GenBank/DDBJ databases">
        <authorList>
            <person name="Omoto C.K."/>
            <person name="Sibley D."/>
            <person name="Venepally P."/>
            <person name="Hadjithomas M."/>
            <person name="Karamycheva S."/>
            <person name="Brunk B."/>
            <person name="Roos D."/>
            <person name="Caler E."/>
            <person name="Lorenzi H."/>
        </authorList>
    </citation>
    <scope>NUCLEOTIDE SEQUENCE</scope>
</reference>
<dbReference type="VEuPathDB" id="CryptoDB:GNI_091130"/>
<evidence type="ECO:0000313" key="3">
    <source>
        <dbReference type="Proteomes" id="UP000019763"/>
    </source>
</evidence>
<organism evidence="2 3">
    <name type="scientific">Gregarina niphandrodes</name>
    <name type="common">Septate eugregarine</name>
    <dbReference type="NCBI Taxonomy" id="110365"/>
    <lineage>
        <taxon>Eukaryota</taxon>
        <taxon>Sar</taxon>
        <taxon>Alveolata</taxon>
        <taxon>Apicomplexa</taxon>
        <taxon>Conoidasida</taxon>
        <taxon>Gregarinasina</taxon>
        <taxon>Eugregarinorida</taxon>
        <taxon>Gregarinidae</taxon>
        <taxon>Gregarina</taxon>
    </lineage>
</organism>
<comment type="caution">
    <text evidence="2">The sequence shown here is derived from an EMBL/GenBank/DDBJ whole genome shotgun (WGS) entry which is preliminary data.</text>
</comment>
<dbReference type="AlphaFoldDB" id="A0A023B5F5"/>
<evidence type="ECO:0000313" key="2">
    <source>
        <dbReference type="EMBL" id="EZG60080.1"/>
    </source>
</evidence>